<keyword evidence="3" id="KW-1185">Reference proteome</keyword>
<protein>
    <submittedName>
        <fullName evidence="2">Uncharacterized protein</fullName>
    </submittedName>
</protein>
<reference evidence="2" key="1">
    <citation type="journal article" date="2023" name="Science">
        <title>Genome structures resolve the early diversification of teleost fishes.</title>
        <authorList>
            <person name="Parey E."/>
            <person name="Louis A."/>
            <person name="Montfort J."/>
            <person name="Bouchez O."/>
            <person name="Roques C."/>
            <person name="Iampietro C."/>
            <person name="Lluch J."/>
            <person name="Castinel A."/>
            <person name="Donnadieu C."/>
            <person name="Desvignes T."/>
            <person name="Floi Bucao C."/>
            <person name="Jouanno E."/>
            <person name="Wen M."/>
            <person name="Mejri S."/>
            <person name="Dirks R."/>
            <person name="Jansen H."/>
            <person name="Henkel C."/>
            <person name="Chen W.J."/>
            <person name="Zahm M."/>
            <person name="Cabau C."/>
            <person name="Klopp C."/>
            <person name="Thompson A.W."/>
            <person name="Robinson-Rechavi M."/>
            <person name="Braasch I."/>
            <person name="Lecointre G."/>
            <person name="Bobe J."/>
            <person name="Postlethwait J.H."/>
            <person name="Berthelot C."/>
            <person name="Roest Crollius H."/>
            <person name="Guiguen Y."/>
        </authorList>
    </citation>
    <scope>NUCLEOTIDE SEQUENCE</scope>
    <source>
        <strain evidence="2">NC1722</strain>
    </source>
</reference>
<organism evidence="2 3">
    <name type="scientific">Aldrovandia affinis</name>
    <dbReference type="NCBI Taxonomy" id="143900"/>
    <lineage>
        <taxon>Eukaryota</taxon>
        <taxon>Metazoa</taxon>
        <taxon>Chordata</taxon>
        <taxon>Craniata</taxon>
        <taxon>Vertebrata</taxon>
        <taxon>Euteleostomi</taxon>
        <taxon>Actinopterygii</taxon>
        <taxon>Neopterygii</taxon>
        <taxon>Teleostei</taxon>
        <taxon>Notacanthiformes</taxon>
        <taxon>Halosauridae</taxon>
        <taxon>Aldrovandia</taxon>
    </lineage>
</organism>
<dbReference type="EMBL" id="JAINUG010000336">
    <property type="protein sequence ID" value="KAJ8377942.1"/>
    <property type="molecule type" value="Genomic_DNA"/>
</dbReference>
<accession>A0AAD7RD20</accession>
<proteinExistence type="predicted"/>
<feature type="region of interest" description="Disordered" evidence="1">
    <location>
        <begin position="1"/>
        <end position="26"/>
    </location>
</feature>
<evidence type="ECO:0000256" key="1">
    <source>
        <dbReference type="SAM" id="MobiDB-lite"/>
    </source>
</evidence>
<sequence length="113" mass="11651">MGMPPFYPQGTLPLYPDGKGSAPMKGEVAVPTSTQLLQGTVVAVEAEEGSFMGGDGATEVPIQGVAVEEGAVVAVAEQEEGAVGTTDRLTTITSMHVIMAVAPRIPVSIRERL</sequence>
<evidence type="ECO:0000313" key="2">
    <source>
        <dbReference type="EMBL" id="KAJ8377942.1"/>
    </source>
</evidence>
<evidence type="ECO:0000313" key="3">
    <source>
        <dbReference type="Proteomes" id="UP001221898"/>
    </source>
</evidence>
<dbReference type="AlphaFoldDB" id="A0AAD7RD20"/>
<comment type="caution">
    <text evidence="2">The sequence shown here is derived from an EMBL/GenBank/DDBJ whole genome shotgun (WGS) entry which is preliminary data.</text>
</comment>
<name>A0AAD7RD20_9TELE</name>
<gene>
    <name evidence="2" type="ORF">AAFF_G00250050</name>
</gene>
<dbReference type="Proteomes" id="UP001221898">
    <property type="component" value="Unassembled WGS sequence"/>
</dbReference>